<gene>
    <name evidence="2" type="ORF">SAMN05444008_10425</name>
</gene>
<reference evidence="2 3" key="1">
    <citation type="submission" date="2016-11" db="EMBL/GenBank/DDBJ databases">
        <authorList>
            <person name="Jaros S."/>
            <person name="Januszkiewicz K."/>
            <person name="Wedrychowicz H."/>
        </authorList>
    </citation>
    <scope>NUCLEOTIDE SEQUENCE [LARGE SCALE GENOMIC DNA]</scope>
    <source>
        <strain evidence="2 3">DSM 26897</strain>
    </source>
</reference>
<dbReference type="SUPFAM" id="SSF54427">
    <property type="entry name" value="NTF2-like"/>
    <property type="match status" value="1"/>
</dbReference>
<dbReference type="InterPro" id="IPR039437">
    <property type="entry name" value="FrzH/put_lumazine-bd"/>
</dbReference>
<sequence length="150" mass="16687">MYKRIAALILTIATLKAQAQTEADAVKATVNQLFEGMRKSDTALLKAAFTPQAILQTIAKPKAGGTQVRTDEVAAFIKSVGQPHAEVYDERISFGQVLIDGDMASVWTPYKFYVGEKFSHCGVNSFQLVKLEGKWKIQYLIDTRRREGCE</sequence>
<protein>
    <submittedName>
        <fullName evidence="2">Putative lumazine-binding</fullName>
    </submittedName>
</protein>
<dbReference type="OrthoDB" id="117186at2"/>
<keyword evidence="3" id="KW-1185">Reference proteome</keyword>
<dbReference type="Pfam" id="PF12893">
    <property type="entry name" value="Lumazine_bd_2"/>
    <property type="match status" value="1"/>
</dbReference>
<dbReference type="RefSeq" id="WP_073041067.1">
    <property type="nucleotide sequence ID" value="NZ_FQUO01000004.1"/>
</dbReference>
<evidence type="ECO:0000256" key="1">
    <source>
        <dbReference type="SAM" id="SignalP"/>
    </source>
</evidence>
<accession>A0A1M4XSB4</accession>
<feature type="chain" id="PRO_5012567361" evidence="1">
    <location>
        <begin position="20"/>
        <end position="150"/>
    </location>
</feature>
<dbReference type="EMBL" id="FQUO01000004">
    <property type="protein sequence ID" value="SHE96474.1"/>
    <property type="molecule type" value="Genomic_DNA"/>
</dbReference>
<organism evidence="2 3">
    <name type="scientific">Cnuella takakiae</name>
    <dbReference type="NCBI Taxonomy" id="1302690"/>
    <lineage>
        <taxon>Bacteria</taxon>
        <taxon>Pseudomonadati</taxon>
        <taxon>Bacteroidota</taxon>
        <taxon>Chitinophagia</taxon>
        <taxon>Chitinophagales</taxon>
        <taxon>Chitinophagaceae</taxon>
        <taxon>Cnuella</taxon>
    </lineage>
</organism>
<evidence type="ECO:0000313" key="2">
    <source>
        <dbReference type="EMBL" id="SHE96474.1"/>
    </source>
</evidence>
<proteinExistence type="predicted"/>
<keyword evidence="1" id="KW-0732">Signal</keyword>
<evidence type="ECO:0000313" key="3">
    <source>
        <dbReference type="Proteomes" id="UP000184368"/>
    </source>
</evidence>
<feature type="signal peptide" evidence="1">
    <location>
        <begin position="1"/>
        <end position="19"/>
    </location>
</feature>
<dbReference type="AlphaFoldDB" id="A0A1M4XSB4"/>
<dbReference type="Proteomes" id="UP000184368">
    <property type="component" value="Unassembled WGS sequence"/>
</dbReference>
<dbReference type="STRING" id="1302690.BUE76_14305"/>
<name>A0A1M4XSB4_9BACT</name>
<dbReference type="Gene3D" id="3.10.450.50">
    <property type="match status" value="1"/>
</dbReference>
<dbReference type="InterPro" id="IPR032710">
    <property type="entry name" value="NTF2-like_dom_sf"/>
</dbReference>